<reference evidence="3" key="1">
    <citation type="submission" date="2003-08" db="EMBL/GenBank/DDBJ databases">
        <authorList>
            <person name="Birren B."/>
            <person name="Nusbaum C."/>
            <person name="Abebe A."/>
            <person name="Abouelleil A."/>
            <person name="Adekoya E."/>
            <person name="Ait-zahra M."/>
            <person name="Allen N."/>
            <person name="Allen T."/>
            <person name="An P."/>
            <person name="Anderson M."/>
            <person name="Anderson S."/>
            <person name="Arachchi H."/>
            <person name="Armbruster J."/>
            <person name="Bachantsang P."/>
            <person name="Baldwin J."/>
            <person name="Barry A."/>
            <person name="Bayul T."/>
            <person name="Blitshsteyn B."/>
            <person name="Bloom T."/>
            <person name="Blye J."/>
            <person name="Boguslavskiy L."/>
            <person name="Borowsky M."/>
            <person name="Boukhgalter B."/>
            <person name="Brunache A."/>
            <person name="Butler J."/>
            <person name="Calixte N."/>
            <person name="Calvo S."/>
            <person name="Camarata J."/>
            <person name="Campo K."/>
            <person name="Chang J."/>
            <person name="Cheshatsang Y."/>
            <person name="Citroen M."/>
            <person name="Collymore A."/>
            <person name="Considine T."/>
            <person name="Cook A."/>
            <person name="Cooke P."/>
            <person name="Corum B."/>
            <person name="Cuomo C."/>
            <person name="David R."/>
            <person name="Dawoe T."/>
            <person name="Degray S."/>
            <person name="Dodge S."/>
            <person name="Dooley K."/>
            <person name="Dorje P."/>
            <person name="Dorjee K."/>
            <person name="Dorris L."/>
            <person name="Duffey N."/>
            <person name="Dupes A."/>
            <person name="Elkins T."/>
            <person name="Engels R."/>
            <person name="Erickson J."/>
            <person name="Farina A."/>
            <person name="Faro S."/>
            <person name="Ferreira P."/>
            <person name="Fischer H."/>
            <person name="Fitzgerald M."/>
            <person name="Foley K."/>
            <person name="Gage D."/>
            <person name="Galagan J."/>
            <person name="Gearin G."/>
            <person name="Gnerre S."/>
            <person name="Gnirke A."/>
            <person name="Goyette A."/>
            <person name="Graham J."/>
            <person name="Grandbois E."/>
            <person name="Gyaltsen K."/>
            <person name="Hafez N."/>
            <person name="Hagopian D."/>
            <person name="Hagos B."/>
            <person name="Hall J."/>
            <person name="Hatcher B."/>
            <person name="Heller A."/>
            <person name="Higgins H."/>
            <person name="Honan T."/>
            <person name="Horn A."/>
            <person name="Houde N."/>
            <person name="Hughes L."/>
            <person name="Hulme W."/>
            <person name="Husby E."/>
            <person name="Iliev I."/>
            <person name="Jaffe D."/>
            <person name="Jones C."/>
            <person name="Kamal M."/>
            <person name="Kamat A."/>
            <person name="Kamvysselis M."/>
            <person name="Karlsson E."/>
            <person name="Kells C."/>
            <person name="Kieu A."/>
            <person name="Kisner P."/>
            <person name="Kodira C."/>
            <person name="Kulbokas E."/>
            <person name="Labutti K."/>
            <person name="Lama D."/>
            <person name="Landers T."/>
            <person name="Leger J."/>
            <person name="Levine S."/>
            <person name="Lewis D."/>
            <person name="Lewis T."/>
            <person name="Lindblad-toh K."/>
            <person name="Liu X."/>
            <person name="Lokyitsang T."/>
            <person name="Lokyitsang Y."/>
            <person name="Lucien O."/>
            <person name="Lui A."/>
            <person name="Ma L.J."/>
            <person name="Mabbitt R."/>
            <person name="Macdonald J."/>
            <person name="Maclean C."/>
            <person name="Major J."/>
            <person name="Manning J."/>
            <person name="Marabella R."/>
            <person name="Maru K."/>
            <person name="Matthews C."/>
            <person name="Mauceli E."/>
            <person name="Mccarthy M."/>
            <person name="Mcdonough S."/>
            <person name="Mcghee T."/>
            <person name="Meldrim J."/>
            <person name="Meneus L."/>
            <person name="Mesirov J."/>
            <person name="Mihalev A."/>
            <person name="Mihova T."/>
            <person name="Mikkelsen T."/>
            <person name="Mlenga V."/>
            <person name="Moru K."/>
            <person name="Mozes J."/>
            <person name="Mulrain L."/>
            <person name="Munson G."/>
            <person name="Naylor J."/>
            <person name="Newes C."/>
            <person name="Nguyen C."/>
            <person name="Nguyen N."/>
            <person name="Nguyen T."/>
            <person name="Nicol R."/>
            <person name="Nielsen C."/>
            <person name="Nizzari M."/>
            <person name="Norbu C."/>
            <person name="Norbu N."/>
            <person name="O'donnell P."/>
            <person name="Okoawo O."/>
            <person name="O'leary S."/>
            <person name="Omotosho B."/>
            <person name="O'neill K."/>
            <person name="Osman S."/>
            <person name="Parker S."/>
            <person name="Perrin D."/>
            <person name="Phunkhang P."/>
            <person name="Piqani B."/>
            <person name="Purcell S."/>
            <person name="Rachupka T."/>
            <person name="Ramasamy U."/>
            <person name="Rameau R."/>
            <person name="Ray V."/>
            <person name="Raymond C."/>
            <person name="Retta R."/>
            <person name="Richardson S."/>
            <person name="Rise C."/>
            <person name="Rodriguez J."/>
            <person name="Rogers J."/>
            <person name="Rogov P."/>
            <person name="Rutman M."/>
            <person name="Schupbach R."/>
            <person name="Seaman C."/>
            <person name="Settipalli S."/>
            <person name="Sharpe T."/>
            <person name="Sheridan J."/>
            <person name="Sherpa N."/>
            <person name="Shi J."/>
            <person name="Smirnov S."/>
            <person name="Smith C."/>
            <person name="Sougnez C."/>
            <person name="Spencer B."/>
            <person name="Stalker J."/>
            <person name="Stange-thomann N."/>
            <person name="Stavropoulos S."/>
            <person name="Stetson K."/>
            <person name="Stone C."/>
            <person name="Stone S."/>
            <person name="Stubbs M."/>
            <person name="Talamas J."/>
            <person name="Tchuinga P."/>
            <person name="Tenzing P."/>
            <person name="Tesfaye S."/>
            <person name="Theodore J."/>
            <person name="Thoulutsang Y."/>
            <person name="Topham K."/>
            <person name="Towey S."/>
            <person name="Tsamla T."/>
            <person name="Tsomo N."/>
            <person name="Vallee D."/>
            <person name="Vassiliev H."/>
            <person name="Venkataraman V."/>
            <person name="Vinson J."/>
            <person name="Vo A."/>
            <person name="Wade C."/>
            <person name="Wang S."/>
            <person name="Wangchuk T."/>
            <person name="Wangdi T."/>
            <person name="Whittaker C."/>
            <person name="Wilkinson J."/>
            <person name="Wu Y."/>
            <person name="Wyman D."/>
            <person name="Yadav S."/>
            <person name="Yang S."/>
            <person name="Yang X."/>
            <person name="Yeager S."/>
            <person name="Yee E."/>
            <person name="Young G."/>
            <person name="Zainoun J."/>
            <person name="Zembeck L."/>
            <person name="Zimmer A."/>
            <person name="Zody M."/>
            <person name="Lander E."/>
        </authorList>
    </citation>
    <scope>NUCLEOTIDE SEQUENCE [LARGE SCALE GENOMIC DNA]</scope>
</reference>
<accession>H2Z9H7</accession>
<organism evidence="2 3">
    <name type="scientific">Ciona savignyi</name>
    <name type="common">Pacific transparent sea squirt</name>
    <dbReference type="NCBI Taxonomy" id="51511"/>
    <lineage>
        <taxon>Eukaryota</taxon>
        <taxon>Metazoa</taxon>
        <taxon>Chordata</taxon>
        <taxon>Tunicata</taxon>
        <taxon>Ascidiacea</taxon>
        <taxon>Phlebobranchia</taxon>
        <taxon>Cionidae</taxon>
        <taxon>Ciona</taxon>
    </lineage>
</organism>
<reference evidence="2" key="3">
    <citation type="submission" date="2025-09" db="UniProtKB">
        <authorList>
            <consortium name="Ensembl"/>
        </authorList>
    </citation>
    <scope>IDENTIFICATION</scope>
</reference>
<reference evidence="2" key="2">
    <citation type="submission" date="2025-08" db="UniProtKB">
        <authorList>
            <consortium name="Ensembl"/>
        </authorList>
    </citation>
    <scope>IDENTIFICATION</scope>
</reference>
<protein>
    <submittedName>
        <fullName evidence="2">Uncharacterized protein</fullName>
    </submittedName>
</protein>
<proteinExistence type="predicted"/>
<keyword evidence="3" id="KW-1185">Reference proteome</keyword>
<dbReference type="HOGENOM" id="CLU_2960041_0_0_1"/>
<name>H2Z9H7_CIOSA</name>
<sequence length="59" mass="6895">MNKIVFFLLLIGLLITVEQTDSAGRRRWKWTGPREERDELVDENQELMDIIKDMGSSEA</sequence>
<dbReference type="AlphaFoldDB" id="H2Z9H7"/>
<dbReference type="Proteomes" id="UP000007875">
    <property type="component" value="Unassembled WGS sequence"/>
</dbReference>
<evidence type="ECO:0000256" key="1">
    <source>
        <dbReference type="SAM" id="SignalP"/>
    </source>
</evidence>
<keyword evidence="1" id="KW-0732">Signal</keyword>
<feature type="signal peptide" evidence="1">
    <location>
        <begin position="1"/>
        <end position="19"/>
    </location>
</feature>
<evidence type="ECO:0000313" key="3">
    <source>
        <dbReference type="Proteomes" id="UP000007875"/>
    </source>
</evidence>
<feature type="chain" id="PRO_5003578831" evidence="1">
    <location>
        <begin position="20"/>
        <end position="59"/>
    </location>
</feature>
<dbReference type="Ensembl" id="ENSCSAVT00000014407.1">
    <property type="protein sequence ID" value="ENSCSAVP00000014242.1"/>
    <property type="gene ID" value="ENSCSAVG00000008345.1"/>
</dbReference>
<evidence type="ECO:0000313" key="2">
    <source>
        <dbReference type="Ensembl" id="ENSCSAVP00000014242.1"/>
    </source>
</evidence>
<dbReference type="InParanoid" id="H2Z9H7"/>